<protein>
    <submittedName>
        <fullName evidence="1">Uncharacterized protein</fullName>
    </submittedName>
</protein>
<accession>A0A830E2D2</accession>
<evidence type="ECO:0000313" key="1">
    <source>
        <dbReference type="EMBL" id="GGI75919.1"/>
    </source>
</evidence>
<proteinExistence type="predicted"/>
<evidence type="ECO:0000313" key="2">
    <source>
        <dbReference type="Proteomes" id="UP000657075"/>
    </source>
</evidence>
<dbReference type="AlphaFoldDB" id="A0A830E2D2"/>
<dbReference type="EMBL" id="BMNM01000003">
    <property type="protein sequence ID" value="GGI75919.1"/>
    <property type="molecule type" value="Genomic_DNA"/>
</dbReference>
<comment type="caution">
    <text evidence="1">The sequence shown here is derived from an EMBL/GenBank/DDBJ whole genome shotgun (WGS) entry which is preliminary data.</text>
</comment>
<organism evidence="1 2">
    <name type="scientific">Vulcanisaeta souniana JCM 11219</name>
    <dbReference type="NCBI Taxonomy" id="1293586"/>
    <lineage>
        <taxon>Archaea</taxon>
        <taxon>Thermoproteota</taxon>
        <taxon>Thermoprotei</taxon>
        <taxon>Thermoproteales</taxon>
        <taxon>Thermoproteaceae</taxon>
        <taxon>Vulcanisaeta</taxon>
    </lineage>
</organism>
<reference evidence="1" key="1">
    <citation type="journal article" date="2014" name="Int. J. Syst. Evol. Microbiol.">
        <title>Complete genome sequence of Corynebacterium casei LMG S-19264T (=DSM 44701T), isolated from a smear-ripened cheese.</title>
        <authorList>
            <consortium name="US DOE Joint Genome Institute (JGI-PGF)"/>
            <person name="Walter F."/>
            <person name="Albersmeier A."/>
            <person name="Kalinowski J."/>
            <person name="Ruckert C."/>
        </authorList>
    </citation>
    <scope>NUCLEOTIDE SEQUENCE</scope>
    <source>
        <strain evidence="1">JCM 11219</strain>
    </source>
</reference>
<gene>
    <name evidence="1" type="ORF">GCM10007112_10920</name>
</gene>
<dbReference type="Proteomes" id="UP000657075">
    <property type="component" value="Unassembled WGS sequence"/>
</dbReference>
<sequence length="142" mass="16539">MNMNQQSISQEARDYVKSAADIVRIVIHREQAYDILDELANNPKLETLVDALSKISRLVTKTLNDLNDLKNKVNRDDCRNVITNVMNGLQWWFRIQDELYNYLKNVKDMHIEIKRFAAYALAPDNNVVKIKECEESIRKSIG</sequence>
<name>A0A830E2D2_9CREN</name>
<reference evidence="1" key="2">
    <citation type="submission" date="2020-09" db="EMBL/GenBank/DDBJ databases">
        <authorList>
            <person name="Sun Q."/>
            <person name="Ohkuma M."/>
        </authorList>
    </citation>
    <scope>NUCLEOTIDE SEQUENCE</scope>
    <source>
        <strain evidence="1">JCM 11219</strain>
    </source>
</reference>